<organism evidence="1">
    <name type="scientific">Arundo donax</name>
    <name type="common">Giant reed</name>
    <name type="synonym">Donax arundinaceus</name>
    <dbReference type="NCBI Taxonomy" id="35708"/>
    <lineage>
        <taxon>Eukaryota</taxon>
        <taxon>Viridiplantae</taxon>
        <taxon>Streptophyta</taxon>
        <taxon>Embryophyta</taxon>
        <taxon>Tracheophyta</taxon>
        <taxon>Spermatophyta</taxon>
        <taxon>Magnoliopsida</taxon>
        <taxon>Liliopsida</taxon>
        <taxon>Poales</taxon>
        <taxon>Poaceae</taxon>
        <taxon>PACMAD clade</taxon>
        <taxon>Arundinoideae</taxon>
        <taxon>Arundineae</taxon>
        <taxon>Arundo</taxon>
    </lineage>
</organism>
<dbReference type="EMBL" id="GBRH01188535">
    <property type="protein sequence ID" value="JAE09361.1"/>
    <property type="molecule type" value="Transcribed_RNA"/>
</dbReference>
<accession>A0A0A9FGV4</accession>
<protein>
    <submittedName>
        <fullName evidence="1">Uncharacterized protein</fullName>
    </submittedName>
</protein>
<sequence>MCGLARRQVVSRRRSALLIRRCSLLPDAAASSLKASTLYVRRPSSPAWQFVLPNNSSCCTRGKKMTLRPCTQICAPAC</sequence>
<evidence type="ECO:0000313" key="1">
    <source>
        <dbReference type="EMBL" id="JAE09361.1"/>
    </source>
</evidence>
<name>A0A0A9FGV4_ARUDO</name>
<reference evidence="1" key="1">
    <citation type="submission" date="2014-09" db="EMBL/GenBank/DDBJ databases">
        <authorList>
            <person name="Magalhaes I.L.F."/>
            <person name="Oliveira U."/>
            <person name="Santos F.R."/>
            <person name="Vidigal T.H.D.A."/>
            <person name="Brescovit A.D."/>
            <person name="Santos A.J."/>
        </authorList>
    </citation>
    <scope>NUCLEOTIDE SEQUENCE</scope>
    <source>
        <tissue evidence="1">Shoot tissue taken approximately 20 cm above the soil surface</tissue>
    </source>
</reference>
<proteinExistence type="predicted"/>
<reference evidence="1" key="2">
    <citation type="journal article" date="2015" name="Data Brief">
        <title>Shoot transcriptome of the giant reed, Arundo donax.</title>
        <authorList>
            <person name="Barrero R.A."/>
            <person name="Guerrero F.D."/>
            <person name="Moolhuijzen P."/>
            <person name="Goolsby J.A."/>
            <person name="Tidwell J."/>
            <person name="Bellgard S.E."/>
            <person name="Bellgard M.I."/>
        </authorList>
    </citation>
    <scope>NUCLEOTIDE SEQUENCE</scope>
    <source>
        <tissue evidence="1">Shoot tissue taken approximately 20 cm above the soil surface</tissue>
    </source>
</reference>
<dbReference type="AlphaFoldDB" id="A0A0A9FGV4"/>